<dbReference type="InterPro" id="IPR005158">
    <property type="entry name" value="BTAD"/>
</dbReference>
<dbReference type="SUPFAM" id="SSF52540">
    <property type="entry name" value="P-loop containing nucleoside triphosphate hydrolases"/>
    <property type="match status" value="1"/>
</dbReference>
<feature type="domain" description="OmpR/PhoB-type" evidence="6">
    <location>
        <begin position="28"/>
        <end position="129"/>
    </location>
</feature>
<dbReference type="Pfam" id="PF00486">
    <property type="entry name" value="Trans_reg_C"/>
    <property type="match status" value="1"/>
</dbReference>
<name>A0A3N1D5X1_9ACTN</name>
<accession>A0A3N1D5X1</accession>
<dbReference type="AlphaFoldDB" id="A0A3N1D5X1"/>
<dbReference type="Pfam" id="PF13191">
    <property type="entry name" value="AAA_16"/>
    <property type="match status" value="1"/>
</dbReference>
<evidence type="ECO:0000313" key="7">
    <source>
        <dbReference type="EMBL" id="ROO88933.1"/>
    </source>
</evidence>
<organism evidence="7 8">
    <name type="scientific">Actinocorallia herbida</name>
    <dbReference type="NCBI Taxonomy" id="58109"/>
    <lineage>
        <taxon>Bacteria</taxon>
        <taxon>Bacillati</taxon>
        <taxon>Actinomycetota</taxon>
        <taxon>Actinomycetes</taxon>
        <taxon>Streptosporangiales</taxon>
        <taxon>Thermomonosporaceae</taxon>
        <taxon>Actinocorallia</taxon>
    </lineage>
</organism>
<dbReference type="InterPro" id="IPR001867">
    <property type="entry name" value="OmpR/PhoB-type_DNA-bd"/>
</dbReference>
<dbReference type="PROSITE" id="PS51755">
    <property type="entry name" value="OMPR_PHOB"/>
    <property type="match status" value="1"/>
</dbReference>
<dbReference type="Gene3D" id="3.40.50.300">
    <property type="entry name" value="P-loop containing nucleotide triphosphate hydrolases"/>
    <property type="match status" value="1"/>
</dbReference>
<keyword evidence="2" id="KW-0805">Transcription regulation</keyword>
<keyword evidence="8" id="KW-1185">Reference proteome</keyword>
<comment type="caution">
    <text evidence="7">The sequence shown here is derived from an EMBL/GenBank/DDBJ whole genome shotgun (WGS) entry which is preliminary data.</text>
</comment>
<dbReference type="InterPro" id="IPR036388">
    <property type="entry name" value="WH-like_DNA-bd_sf"/>
</dbReference>
<evidence type="ECO:0000256" key="3">
    <source>
        <dbReference type="ARBA" id="ARBA00023125"/>
    </source>
</evidence>
<dbReference type="SUPFAM" id="SSF48452">
    <property type="entry name" value="TPR-like"/>
    <property type="match status" value="2"/>
</dbReference>
<reference evidence="7 8" key="1">
    <citation type="submission" date="2018-11" db="EMBL/GenBank/DDBJ databases">
        <title>Sequencing the genomes of 1000 actinobacteria strains.</title>
        <authorList>
            <person name="Klenk H.-P."/>
        </authorList>
    </citation>
    <scope>NUCLEOTIDE SEQUENCE [LARGE SCALE GENOMIC DNA]</scope>
    <source>
        <strain evidence="7 8">DSM 44254</strain>
    </source>
</reference>
<evidence type="ECO:0000259" key="6">
    <source>
        <dbReference type="PROSITE" id="PS51755"/>
    </source>
</evidence>
<dbReference type="InterPro" id="IPR051677">
    <property type="entry name" value="AfsR-DnrI-RedD_regulator"/>
</dbReference>
<dbReference type="Gene3D" id="1.25.40.10">
    <property type="entry name" value="Tetratricopeptide repeat domain"/>
    <property type="match status" value="2"/>
</dbReference>
<comment type="similarity">
    <text evidence="1">Belongs to the AfsR/DnrI/RedD regulatory family.</text>
</comment>
<dbReference type="PANTHER" id="PTHR35807">
    <property type="entry name" value="TRANSCRIPTIONAL REGULATOR REDD-RELATED"/>
    <property type="match status" value="1"/>
</dbReference>
<dbReference type="GO" id="GO:0000160">
    <property type="term" value="P:phosphorelay signal transduction system"/>
    <property type="evidence" value="ECO:0007669"/>
    <property type="project" value="InterPro"/>
</dbReference>
<sequence length="1027" mass="106642">MRGASSASPGAEHSAPRIIMADSVTPPSPAPAPAPSLSFRMLGPLEVLRDGVPVDLGGRRQRALLALLLVRPSAYVAAGDLADELWSGAPPAGAVATLRSYISVLRRELESGQPYRVLVSRAGGYALEAPESDALAFTGLLESGEAALAGGGHAAAAADFAAALGLWHGPALAGLPDLAPLRLEADRLAELRVRAEEGLMTAQVGLGRHGEAVSGLRRLAAAHPLRETAHRQLILALYRTGNQAEALTAYETLRRTLAAELGIDPSPELRALHGRILQQDPGLFTPVEAPPPPAAARPAPEARRPYVGRAGELASLMEFAESGEGIRVVTGPGGIGKTELAERVAAHAASRGVPVVWGRSPDVGDAPPFWVWAQVAGALAEALADPALCAELSDCAELRERLGEAGGGLLAPDESVGRFRMYEGVTRLLARIAVPRGLLIVLDDLHAADADSVLLLRYLAKARATGLRCLVLSRRPVPLDAAPIELSGLSPVQVAELTGDAEGAPLLHAATGGNPFHLAQLGRAPADTTLHAVIARRLAEHPPDTCELVELLAVAGRPVEPATLASAWGSDVVGALTALGPAFASGMVAERGASLRLAHALLGEAVLAGLPVVRRAALHAALAAAHLAEGSGTPAELAFHYEQAAPLGYRAERITWLARAAEAASRAFADADAADFLRRQAAVHAARSALDPQEAAREMDVLARRASLLSGLDGYNAPEVGANNARIRQVLELVAPDAPGVAAALAQLWEHANTSAEYAGAEEYARRLTVLDPVAGAYATGCTAVMRGDLHLAKERLEAAVAGDLSGPPGSFRPRAAVSARTFLALALATLGETEEARAVEAETERFANATGDPYDRASAVHFGGWTAFVELDRARARRLCSRAVDLCAEGGFLQLGRLAESLLAWSTAEDAAGLALLRERADHAYSALSMRATGTVMRAELAEAALRLGDPTAALVEADRGLSFADATGEGYFRAELLRLRGAALAALGDPAGAVPVLYEAVALARRQGAVLFAARAAETLAAIDP</sequence>
<dbReference type="InterPro" id="IPR011990">
    <property type="entry name" value="TPR-like_helical_dom_sf"/>
</dbReference>
<dbReference type="Gene3D" id="1.10.10.10">
    <property type="entry name" value="Winged helix-like DNA-binding domain superfamily/Winged helix DNA-binding domain"/>
    <property type="match status" value="1"/>
</dbReference>
<keyword evidence="4" id="KW-0804">Transcription</keyword>
<dbReference type="PANTHER" id="PTHR35807:SF1">
    <property type="entry name" value="TRANSCRIPTIONAL REGULATOR REDD"/>
    <property type="match status" value="1"/>
</dbReference>
<dbReference type="Proteomes" id="UP000272400">
    <property type="component" value="Unassembled WGS sequence"/>
</dbReference>
<dbReference type="GO" id="GO:0003677">
    <property type="term" value="F:DNA binding"/>
    <property type="evidence" value="ECO:0007669"/>
    <property type="project" value="UniProtKB-UniRule"/>
</dbReference>
<dbReference type="SMART" id="SM00862">
    <property type="entry name" value="Trans_reg_C"/>
    <property type="match status" value="1"/>
</dbReference>
<dbReference type="SUPFAM" id="SSF46894">
    <property type="entry name" value="C-terminal effector domain of the bipartite response regulators"/>
    <property type="match status" value="1"/>
</dbReference>
<gene>
    <name evidence="7" type="ORF">EDD29_6618</name>
</gene>
<feature type="DNA-binding region" description="OmpR/PhoB-type" evidence="5">
    <location>
        <begin position="28"/>
        <end position="129"/>
    </location>
</feature>
<evidence type="ECO:0000256" key="4">
    <source>
        <dbReference type="ARBA" id="ARBA00023163"/>
    </source>
</evidence>
<evidence type="ECO:0000256" key="2">
    <source>
        <dbReference type="ARBA" id="ARBA00023015"/>
    </source>
</evidence>
<protein>
    <submittedName>
        <fullName evidence="7">DNA-binding SARP family transcriptional activator</fullName>
    </submittedName>
</protein>
<dbReference type="CDD" id="cd15831">
    <property type="entry name" value="BTAD"/>
    <property type="match status" value="1"/>
</dbReference>
<evidence type="ECO:0000313" key="8">
    <source>
        <dbReference type="Proteomes" id="UP000272400"/>
    </source>
</evidence>
<proteinExistence type="inferred from homology"/>
<dbReference type="InterPro" id="IPR016032">
    <property type="entry name" value="Sig_transdc_resp-reg_C-effctor"/>
</dbReference>
<evidence type="ECO:0000256" key="5">
    <source>
        <dbReference type="PROSITE-ProRule" id="PRU01091"/>
    </source>
</evidence>
<dbReference type="SMART" id="SM01043">
    <property type="entry name" value="BTAD"/>
    <property type="match status" value="1"/>
</dbReference>
<keyword evidence="3 5" id="KW-0238">DNA-binding</keyword>
<dbReference type="Pfam" id="PF03704">
    <property type="entry name" value="BTAD"/>
    <property type="match status" value="1"/>
</dbReference>
<dbReference type="InterPro" id="IPR041664">
    <property type="entry name" value="AAA_16"/>
</dbReference>
<dbReference type="GO" id="GO:0006355">
    <property type="term" value="P:regulation of DNA-templated transcription"/>
    <property type="evidence" value="ECO:0007669"/>
    <property type="project" value="InterPro"/>
</dbReference>
<dbReference type="InterPro" id="IPR027417">
    <property type="entry name" value="P-loop_NTPase"/>
</dbReference>
<dbReference type="EMBL" id="RJKE01000001">
    <property type="protein sequence ID" value="ROO88933.1"/>
    <property type="molecule type" value="Genomic_DNA"/>
</dbReference>
<evidence type="ECO:0000256" key="1">
    <source>
        <dbReference type="ARBA" id="ARBA00005820"/>
    </source>
</evidence>